<feature type="transmembrane region" description="Helical" evidence="7">
    <location>
        <begin position="103"/>
        <end position="124"/>
    </location>
</feature>
<dbReference type="InterPro" id="IPR020846">
    <property type="entry name" value="MFS_dom"/>
</dbReference>
<evidence type="ECO:0000256" key="7">
    <source>
        <dbReference type="SAM" id="Phobius"/>
    </source>
</evidence>
<protein>
    <recommendedName>
        <fullName evidence="8">Major facilitator superfamily (MFS) profile domain-containing protein</fullName>
    </recommendedName>
</protein>
<evidence type="ECO:0000259" key="8">
    <source>
        <dbReference type="PROSITE" id="PS50850"/>
    </source>
</evidence>
<feature type="transmembrane region" description="Helical" evidence="7">
    <location>
        <begin position="78"/>
        <end position="97"/>
    </location>
</feature>
<dbReference type="Gene3D" id="1.20.1250.20">
    <property type="entry name" value="MFS general substrate transporter like domains"/>
    <property type="match status" value="2"/>
</dbReference>
<feature type="transmembrane region" description="Helical" evidence="7">
    <location>
        <begin position="7"/>
        <end position="33"/>
    </location>
</feature>
<dbReference type="EMBL" id="CP017634">
    <property type="protein sequence ID" value="ATW27155.1"/>
    <property type="molecule type" value="Genomic_DNA"/>
</dbReference>
<organism evidence="9 10">
    <name type="scientific">Formimonas warabiya</name>
    <dbReference type="NCBI Taxonomy" id="1761012"/>
    <lineage>
        <taxon>Bacteria</taxon>
        <taxon>Bacillati</taxon>
        <taxon>Bacillota</taxon>
        <taxon>Clostridia</taxon>
        <taxon>Eubacteriales</taxon>
        <taxon>Peptococcaceae</taxon>
        <taxon>Candidatus Formimonas</taxon>
    </lineage>
</organism>
<keyword evidence="5 7" id="KW-1133">Transmembrane helix</keyword>
<evidence type="ECO:0000256" key="3">
    <source>
        <dbReference type="ARBA" id="ARBA00022475"/>
    </source>
</evidence>
<dbReference type="PANTHER" id="PTHR43414">
    <property type="entry name" value="MULTIDRUG RESISTANCE PROTEIN MDTG"/>
    <property type="match status" value="1"/>
</dbReference>
<evidence type="ECO:0000256" key="6">
    <source>
        <dbReference type="ARBA" id="ARBA00023136"/>
    </source>
</evidence>
<dbReference type="PRINTS" id="PR01035">
    <property type="entry name" value="TCRTETA"/>
</dbReference>
<keyword evidence="6 7" id="KW-0472">Membrane</keyword>
<dbReference type="AlphaFoldDB" id="A0A3G1KY65"/>
<dbReference type="GO" id="GO:0022857">
    <property type="term" value="F:transmembrane transporter activity"/>
    <property type="evidence" value="ECO:0007669"/>
    <property type="project" value="InterPro"/>
</dbReference>
<dbReference type="GO" id="GO:0005886">
    <property type="term" value="C:plasma membrane"/>
    <property type="evidence" value="ECO:0007669"/>
    <property type="project" value="UniProtKB-SubCell"/>
</dbReference>
<sequence length="408" mass="44578">MERWKKNLVILVLAQFVMMASFTMMLPYFALFIGELGVKDPKQVAFWAGTIVSANFLGQALLSPFWGSLADRYGRKAMVLRSAVACGIFTIMSSFVQTPFQLLGVRLLLGSFSGYNAASIAFISTETPKERIGYALGWLQTGQQAANLIGPALGGVMVSFWGFREGFVITGIMNLFVLAAVSLGTKETFKPAPEKRVPQERENTWGVLKWLSTQPLLVSLFLVIIITQLASKSIEPQMAIYISPIYHGDNTRLIIAYVFIATAISNVILGPILGKLGDRHNSFKILFWCLFGAGLVSIGQIWVGNMWQLYVVRFAFGGFLAGILPSANALISIHTPMEHRGSIFGFMASASAFGMFTGPIFGGSIIGLFGVNNGFLAVFALTGIMFIMGSVFINQWGKGREGSEMFMK</sequence>
<feature type="transmembrane region" description="Helical" evidence="7">
    <location>
        <begin position="343"/>
        <end position="369"/>
    </location>
</feature>
<feature type="transmembrane region" description="Helical" evidence="7">
    <location>
        <begin position="251"/>
        <end position="273"/>
    </location>
</feature>
<dbReference type="Pfam" id="PF07690">
    <property type="entry name" value="MFS_1"/>
    <property type="match status" value="1"/>
</dbReference>
<evidence type="ECO:0000256" key="1">
    <source>
        <dbReference type="ARBA" id="ARBA00004651"/>
    </source>
</evidence>
<feature type="domain" description="Major facilitator superfamily (MFS) profile" evidence="8">
    <location>
        <begin position="7"/>
        <end position="401"/>
    </location>
</feature>
<evidence type="ECO:0000313" key="10">
    <source>
        <dbReference type="Proteomes" id="UP000323521"/>
    </source>
</evidence>
<dbReference type="InterPro" id="IPR001958">
    <property type="entry name" value="Tet-R_TetA/multi-R_MdtG-like"/>
</dbReference>
<dbReference type="OrthoDB" id="65739at2"/>
<feature type="transmembrane region" description="Helical" evidence="7">
    <location>
        <begin position="167"/>
        <end position="185"/>
    </location>
</feature>
<proteinExistence type="predicted"/>
<dbReference type="PANTHER" id="PTHR43414:SF6">
    <property type="entry name" value="MULTIDRUG RESISTANCE PROTEIN MDTG"/>
    <property type="match status" value="1"/>
</dbReference>
<dbReference type="Proteomes" id="UP000323521">
    <property type="component" value="Chromosome"/>
</dbReference>
<evidence type="ECO:0000313" key="9">
    <source>
        <dbReference type="EMBL" id="ATW27155.1"/>
    </source>
</evidence>
<feature type="transmembrane region" description="Helical" evidence="7">
    <location>
        <begin position="45"/>
        <end position="66"/>
    </location>
</feature>
<feature type="transmembrane region" description="Helical" evidence="7">
    <location>
        <begin position="206"/>
        <end position="231"/>
    </location>
</feature>
<dbReference type="RefSeq" id="WP_148136507.1">
    <property type="nucleotide sequence ID" value="NZ_CP017634.1"/>
</dbReference>
<name>A0A3G1KY65_FORW1</name>
<evidence type="ECO:0000256" key="4">
    <source>
        <dbReference type="ARBA" id="ARBA00022692"/>
    </source>
</evidence>
<keyword evidence="3" id="KW-1003">Cell membrane</keyword>
<evidence type="ECO:0000256" key="2">
    <source>
        <dbReference type="ARBA" id="ARBA00022448"/>
    </source>
</evidence>
<keyword evidence="2" id="KW-0813">Transport</keyword>
<keyword evidence="10" id="KW-1185">Reference proteome</keyword>
<comment type="subcellular location">
    <subcellularLocation>
        <location evidence="1">Cell membrane</location>
        <topology evidence="1">Multi-pass membrane protein</topology>
    </subcellularLocation>
</comment>
<dbReference type="PROSITE" id="PS50850">
    <property type="entry name" value="MFS"/>
    <property type="match status" value="1"/>
</dbReference>
<evidence type="ECO:0000256" key="5">
    <source>
        <dbReference type="ARBA" id="ARBA00022989"/>
    </source>
</evidence>
<dbReference type="KEGG" id="fwa:DCMF_22550"/>
<keyword evidence="4 7" id="KW-0812">Transmembrane</keyword>
<feature type="transmembrane region" description="Helical" evidence="7">
    <location>
        <begin position="145"/>
        <end position="161"/>
    </location>
</feature>
<feature type="transmembrane region" description="Helical" evidence="7">
    <location>
        <begin position="309"/>
        <end position="331"/>
    </location>
</feature>
<dbReference type="SUPFAM" id="SSF103473">
    <property type="entry name" value="MFS general substrate transporter"/>
    <property type="match status" value="1"/>
</dbReference>
<dbReference type="InterPro" id="IPR036259">
    <property type="entry name" value="MFS_trans_sf"/>
</dbReference>
<gene>
    <name evidence="9" type="ORF">DCMF_22550</name>
</gene>
<feature type="transmembrane region" description="Helical" evidence="7">
    <location>
        <begin position="285"/>
        <end position="303"/>
    </location>
</feature>
<dbReference type="InterPro" id="IPR011701">
    <property type="entry name" value="MFS"/>
</dbReference>
<reference evidence="9 10" key="1">
    <citation type="submission" date="2016-10" db="EMBL/GenBank/DDBJ databases">
        <title>Complete Genome Sequence of Peptococcaceae strain DCMF.</title>
        <authorList>
            <person name="Edwards R.J."/>
            <person name="Holland S.I."/>
            <person name="Deshpande N.P."/>
            <person name="Wong Y.K."/>
            <person name="Ertan H."/>
            <person name="Manefield M."/>
            <person name="Russell T.L."/>
            <person name="Lee M.J."/>
        </authorList>
    </citation>
    <scope>NUCLEOTIDE SEQUENCE [LARGE SCALE GENOMIC DNA]</scope>
    <source>
        <strain evidence="9 10">DCMF</strain>
    </source>
</reference>
<feature type="transmembrane region" description="Helical" evidence="7">
    <location>
        <begin position="375"/>
        <end position="397"/>
    </location>
</feature>
<accession>A0A3G1KY65</accession>